<evidence type="ECO:0000313" key="15">
    <source>
        <dbReference type="EMBL" id="CAH3193725.1"/>
    </source>
</evidence>
<organism evidence="15 16">
    <name type="scientific">Porites evermanni</name>
    <dbReference type="NCBI Taxonomy" id="104178"/>
    <lineage>
        <taxon>Eukaryota</taxon>
        <taxon>Metazoa</taxon>
        <taxon>Cnidaria</taxon>
        <taxon>Anthozoa</taxon>
        <taxon>Hexacorallia</taxon>
        <taxon>Scleractinia</taxon>
        <taxon>Fungiina</taxon>
        <taxon>Poritidae</taxon>
        <taxon>Porites</taxon>
    </lineage>
</organism>
<proteinExistence type="inferred from homology"/>
<accession>A0ABN8SUU3</accession>
<feature type="domain" description="Kinetochore protein NDC80 loop region" evidence="14">
    <location>
        <begin position="375"/>
        <end position="603"/>
    </location>
</feature>
<dbReference type="InterPro" id="IPR057091">
    <property type="entry name" value="NDC80_loop"/>
</dbReference>
<dbReference type="EMBL" id="CALNXI010003575">
    <property type="protein sequence ID" value="CAH3193725.1"/>
    <property type="molecule type" value="Genomic_DNA"/>
</dbReference>
<feature type="coiled-coil region" evidence="11">
    <location>
        <begin position="319"/>
        <end position="423"/>
    </location>
</feature>
<dbReference type="InterPro" id="IPR055260">
    <property type="entry name" value="Ndc80_CH"/>
</dbReference>
<dbReference type="Pfam" id="PF03801">
    <property type="entry name" value="Ndc80_HEC"/>
    <property type="match status" value="1"/>
</dbReference>
<evidence type="ECO:0000313" key="16">
    <source>
        <dbReference type="Proteomes" id="UP001159427"/>
    </source>
</evidence>
<comment type="subunit">
    <text evidence="10">Component of the NDC80 complex.</text>
</comment>
<keyword evidence="3 10" id="KW-0132">Cell division</keyword>
<keyword evidence="9 10" id="KW-0137">Centromere</keyword>
<keyword evidence="16" id="KW-1185">Reference proteome</keyword>
<feature type="coiled-coil region" evidence="11">
    <location>
        <begin position="267"/>
        <end position="294"/>
    </location>
</feature>
<evidence type="ECO:0000256" key="1">
    <source>
        <dbReference type="ARBA" id="ARBA00007050"/>
    </source>
</evidence>
<feature type="coiled-coil region" evidence="11">
    <location>
        <begin position="494"/>
        <end position="617"/>
    </location>
</feature>
<evidence type="ECO:0000256" key="5">
    <source>
        <dbReference type="ARBA" id="ARBA00022838"/>
    </source>
</evidence>
<feature type="domain" description="Kinetochore protein Ndc80 CH" evidence="13">
    <location>
        <begin position="62"/>
        <end position="190"/>
    </location>
</feature>
<comment type="function">
    <text evidence="10">Acts as a component of the essential kinetochore-associated NDC80 complex, which is required for chromosome segregation and spindle checkpoint activity.</text>
</comment>
<dbReference type="Pfam" id="PF24487">
    <property type="entry name" value="NDC80_loop"/>
    <property type="match status" value="1"/>
</dbReference>
<name>A0ABN8SUU3_9CNID</name>
<keyword evidence="6 11" id="KW-0175">Coiled coil</keyword>
<protein>
    <recommendedName>
        <fullName evidence="10">Kinetochore protein NDC80</fullName>
    </recommendedName>
</protein>
<evidence type="ECO:0000256" key="7">
    <source>
        <dbReference type="ARBA" id="ARBA00023242"/>
    </source>
</evidence>
<evidence type="ECO:0000256" key="9">
    <source>
        <dbReference type="ARBA" id="ARBA00023328"/>
    </source>
</evidence>
<dbReference type="InterPro" id="IPR038273">
    <property type="entry name" value="Ndc80_sf"/>
</dbReference>
<feature type="compositionally biased region" description="Polar residues" evidence="12">
    <location>
        <begin position="1"/>
        <end position="16"/>
    </location>
</feature>
<evidence type="ECO:0000259" key="13">
    <source>
        <dbReference type="Pfam" id="PF03801"/>
    </source>
</evidence>
<dbReference type="PANTHER" id="PTHR10643:SF2">
    <property type="entry name" value="KINETOCHORE PROTEIN NDC80 HOMOLOG"/>
    <property type="match status" value="1"/>
</dbReference>
<evidence type="ECO:0000256" key="11">
    <source>
        <dbReference type="SAM" id="Coils"/>
    </source>
</evidence>
<keyword evidence="7 10" id="KW-0539">Nucleus</keyword>
<keyword evidence="5 10" id="KW-0995">Kinetochore</keyword>
<dbReference type="InterPro" id="IPR005550">
    <property type="entry name" value="Kinetochore_Ndc80"/>
</dbReference>
<feature type="region of interest" description="Disordered" evidence="12">
    <location>
        <begin position="1"/>
        <end position="79"/>
    </location>
</feature>
<dbReference type="Gene3D" id="1.10.418.30">
    <property type="entry name" value="Ncd80 complex, Ncd80 subunit"/>
    <property type="match status" value="1"/>
</dbReference>
<keyword evidence="2 10" id="KW-0158">Chromosome</keyword>
<dbReference type="PANTHER" id="PTHR10643">
    <property type="entry name" value="KINETOCHORE PROTEIN NDC80"/>
    <property type="match status" value="1"/>
</dbReference>
<keyword evidence="4 10" id="KW-0498">Mitosis</keyword>
<dbReference type="Proteomes" id="UP001159427">
    <property type="component" value="Unassembled WGS sequence"/>
</dbReference>
<evidence type="ECO:0000256" key="10">
    <source>
        <dbReference type="RuleBase" id="RU368072"/>
    </source>
</evidence>
<evidence type="ECO:0000256" key="2">
    <source>
        <dbReference type="ARBA" id="ARBA00022454"/>
    </source>
</evidence>
<reference evidence="15 16" key="1">
    <citation type="submission" date="2022-05" db="EMBL/GenBank/DDBJ databases">
        <authorList>
            <consortium name="Genoscope - CEA"/>
            <person name="William W."/>
        </authorList>
    </citation>
    <scope>NUCLEOTIDE SEQUENCE [LARGE SCALE GENOMIC DNA]</scope>
</reference>
<comment type="similarity">
    <text evidence="1 10">Belongs to the NDC80/HEC1 family.</text>
</comment>
<comment type="subcellular location">
    <subcellularLocation>
        <location evidence="10">Chromosome</location>
        <location evidence="10">Centromere</location>
        <location evidence="10">Kinetochore</location>
    </subcellularLocation>
    <subcellularLocation>
        <location evidence="10">Nucleus</location>
    </subcellularLocation>
</comment>
<evidence type="ECO:0000256" key="12">
    <source>
        <dbReference type="SAM" id="MobiDB-lite"/>
    </source>
</evidence>
<keyword evidence="8 10" id="KW-0131">Cell cycle</keyword>
<evidence type="ECO:0000256" key="4">
    <source>
        <dbReference type="ARBA" id="ARBA00022776"/>
    </source>
</evidence>
<evidence type="ECO:0000256" key="6">
    <source>
        <dbReference type="ARBA" id="ARBA00023054"/>
    </source>
</evidence>
<evidence type="ECO:0000259" key="14">
    <source>
        <dbReference type="Pfam" id="PF24487"/>
    </source>
</evidence>
<evidence type="ECO:0000256" key="8">
    <source>
        <dbReference type="ARBA" id="ARBA00023306"/>
    </source>
</evidence>
<sequence length="643" mass="74661">MRRTTLGTLNIGNQGRQVAREKKTSLGARSSVGNRTSFGRPSSTSGRNSLANPRSATGRRPSSQYGRENCVQMKDPRPLSDRGYQQKMIRYLMEFLTEFNYPHQISMRILSAPSMKEFCNIFQFLYKYIKADSQKATVLDKPAEEIPKFFKMMGYPFSISKSNLHSVGSPHAWPIILGALCWLIELIRLAMSVGQDIQGNLMFPEDTYETGQYQEDGPKPEDKYFFSYLEKSYAAFMMGQELDELGEYDQEFIENIKKKDSFFLLGMEELMKEKLSLEEELNALKSDSSRLQTLSDRKATLVSDREKFVNYIGDLGKHKKQLDDVNNQQMEELQVLKVEQDAAMEENSKLQETLNNQELSAADVERMKLEKKELQKAVEQLGKSRDYFDQQIWEKEMQYAKKYEETEKHIQEYNKMARKLKLIPSTAEHANGIDFEMHFNPHTQRPDQRTHVDFKGTIKPALLRLKQQMSEKSRTIQSQIITEEEAVDQISDMVLEKKEEVTALEMRLQALDKDLDWKKEIMAKEYQKSTGNAQSLEEGVQQMRSELRGKEEEVEEQEKKLKELNLRTEESRISREQEKEEYSNFVLKACQMIKEHKTAIHNRIQELQADAKDILEETKALEVPKSSILLAQQQMEDQPVEGL</sequence>
<feature type="compositionally biased region" description="Polar residues" evidence="12">
    <location>
        <begin position="27"/>
        <end position="66"/>
    </location>
</feature>
<comment type="caution">
    <text evidence="15">The sequence shown here is derived from an EMBL/GenBank/DDBJ whole genome shotgun (WGS) entry which is preliminary data.</text>
</comment>
<gene>
    <name evidence="15" type="ORF">PEVE_00026376</name>
</gene>
<evidence type="ECO:0000256" key="3">
    <source>
        <dbReference type="ARBA" id="ARBA00022618"/>
    </source>
</evidence>